<organism evidence="1 2">
    <name type="scientific">Salininema proteolyticum</name>
    <dbReference type="NCBI Taxonomy" id="1607685"/>
    <lineage>
        <taxon>Bacteria</taxon>
        <taxon>Bacillati</taxon>
        <taxon>Actinomycetota</taxon>
        <taxon>Actinomycetes</taxon>
        <taxon>Glycomycetales</taxon>
        <taxon>Glycomycetaceae</taxon>
        <taxon>Salininema</taxon>
    </lineage>
</organism>
<evidence type="ECO:0000313" key="2">
    <source>
        <dbReference type="Proteomes" id="UP001595823"/>
    </source>
</evidence>
<name>A0ABV8U3Y4_9ACTN</name>
<protein>
    <recommendedName>
        <fullName evidence="3">Extensin-like C-terminal domain-containing protein</fullName>
    </recommendedName>
</protein>
<accession>A0ABV8U3Y4</accession>
<comment type="caution">
    <text evidence="1">The sequence shown here is derived from an EMBL/GenBank/DDBJ whole genome shotgun (WGS) entry which is preliminary data.</text>
</comment>
<gene>
    <name evidence="1" type="ORF">ACFPET_20200</name>
</gene>
<dbReference type="RefSeq" id="WP_380624593.1">
    <property type="nucleotide sequence ID" value="NZ_JBHSDK010000034.1"/>
</dbReference>
<dbReference type="EMBL" id="JBHSDK010000034">
    <property type="protein sequence ID" value="MFC4337522.1"/>
    <property type="molecule type" value="Genomic_DNA"/>
</dbReference>
<sequence>MTHGRVEDAWGSGECAGEEIERDHVSDSVPLRHRLAWDGMLGEHGGRHSERFHPEAWRQLSRTARDLDRLGREFHPSGEERPLEWIGDIGVKHCKPGWHRFGLAFDLSRVSWKGTYCDMNAHWRDGADRSDRLRYLAVLCLCRCHFGVVLHGRNDPDGSHANHVHLDRSRHANRLSEGHLSDQTLVHMAANEYLGADLIVGGGWGEGTERSYRTMLDRLGLADRGLEPREGGDRFRVMLRLLARTAFQGAELGDHRV</sequence>
<reference evidence="2" key="1">
    <citation type="journal article" date="2019" name="Int. J. Syst. Evol. Microbiol.">
        <title>The Global Catalogue of Microorganisms (GCM) 10K type strain sequencing project: providing services to taxonomists for standard genome sequencing and annotation.</title>
        <authorList>
            <consortium name="The Broad Institute Genomics Platform"/>
            <consortium name="The Broad Institute Genome Sequencing Center for Infectious Disease"/>
            <person name="Wu L."/>
            <person name="Ma J."/>
        </authorList>
    </citation>
    <scope>NUCLEOTIDE SEQUENCE [LARGE SCALE GENOMIC DNA]</scope>
    <source>
        <strain evidence="2">IBRC-M 10908</strain>
    </source>
</reference>
<proteinExistence type="predicted"/>
<evidence type="ECO:0000313" key="1">
    <source>
        <dbReference type="EMBL" id="MFC4337522.1"/>
    </source>
</evidence>
<dbReference type="Proteomes" id="UP001595823">
    <property type="component" value="Unassembled WGS sequence"/>
</dbReference>
<evidence type="ECO:0008006" key="3">
    <source>
        <dbReference type="Google" id="ProtNLM"/>
    </source>
</evidence>
<keyword evidence="2" id="KW-1185">Reference proteome</keyword>